<evidence type="ECO:0000256" key="4">
    <source>
        <dbReference type="ARBA" id="ARBA00022692"/>
    </source>
</evidence>
<accession>A0A1H8ZAX5</accession>
<keyword evidence="2" id="KW-0813">Transport</keyword>
<dbReference type="PANTHER" id="PTHR24221:SF654">
    <property type="entry name" value="ATP-BINDING CASSETTE SUB-FAMILY B MEMBER 6"/>
    <property type="match status" value="1"/>
</dbReference>
<feature type="domain" description="ABC transporter" evidence="10">
    <location>
        <begin position="355"/>
        <end position="590"/>
    </location>
</feature>
<protein>
    <submittedName>
        <fullName evidence="12">ABC-type multidrug transport system, ATPase and permease component</fullName>
    </submittedName>
</protein>
<evidence type="ECO:0000256" key="3">
    <source>
        <dbReference type="ARBA" id="ARBA00022475"/>
    </source>
</evidence>
<dbReference type="InterPro" id="IPR027417">
    <property type="entry name" value="P-loop_NTPase"/>
</dbReference>
<dbReference type="OrthoDB" id="6336411at2"/>
<evidence type="ECO:0000256" key="8">
    <source>
        <dbReference type="ARBA" id="ARBA00023136"/>
    </source>
</evidence>
<feature type="transmembrane region" description="Helical" evidence="9">
    <location>
        <begin position="181"/>
        <end position="200"/>
    </location>
</feature>
<dbReference type="InterPro" id="IPR036640">
    <property type="entry name" value="ABC1_TM_sf"/>
</dbReference>
<dbReference type="Pfam" id="PF00005">
    <property type="entry name" value="ABC_tran"/>
    <property type="match status" value="1"/>
</dbReference>
<dbReference type="InterPro" id="IPR017871">
    <property type="entry name" value="ABC_transporter-like_CS"/>
</dbReference>
<evidence type="ECO:0000259" key="10">
    <source>
        <dbReference type="PROSITE" id="PS50893"/>
    </source>
</evidence>
<evidence type="ECO:0000313" key="13">
    <source>
        <dbReference type="Proteomes" id="UP000199496"/>
    </source>
</evidence>
<dbReference type="FunFam" id="3.40.50.300:FF:000299">
    <property type="entry name" value="ABC transporter ATP-binding protein/permease"/>
    <property type="match status" value="1"/>
</dbReference>
<dbReference type="Proteomes" id="UP000199496">
    <property type="component" value="Unassembled WGS sequence"/>
</dbReference>
<evidence type="ECO:0000256" key="1">
    <source>
        <dbReference type="ARBA" id="ARBA00004651"/>
    </source>
</evidence>
<dbReference type="InterPro" id="IPR003439">
    <property type="entry name" value="ABC_transporter-like_ATP-bd"/>
</dbReference>
<evidence type="ECO:0000256" key="9">
    <source>
        <dbReference type="SAM" id="Phobius"/>
    </source>
</evidence>
<evidence type="ECO:0000256" key="6">
    <source>
        <dbReference type="ARBA" id="ARBA00022840"/>
    </source>
</evidence>
<dbReference type="PROSITE" id="PS50893">
    <property type="entry name" value="ABC_TRANSPORTER_2"/>
    <property type="match status" value="1"/>
</dbReference>
<feature type="transmembrane region" description="Helical" evidence="9">
    <location>
        <begin position="263"/>
        <end position="284"/>
    </location>
</feature>
<feature type="transmembrane region" description="Helical" evidence="9">
    <location>
        <begin position="20"/>
        <end position="46"/>
    </location>
</feature>
<keyword evidence="6" id="KW-0067">ATP-binding</keyword>
<dbReference type="Gene3D" id="3.40.50.300">
    <property type="entry name" value="P-loop containing nucleotide triphosphate hydrolases"/>
    <property type="match status" value="1"/>
</dbReference>
<proteinExistence type="predicted"/>
<dbReference type="SUPFAM" id="SSF90123">
    <property type="entry name" value="ABC transporter transmembrane region"/>
    <property type="match status" value="1"/>
</dbReference>
<gene>
    <name evidence="12" type="ORF">SAMN05421693_10242</name>
</gene>
<dbReference type="PROSITE" id="PS00211">
    <property type="entry name" value="ABC_TRANSPORTER_1"/>
    <property type="match status" value="1"/>
</dbReference>
<evidence type="ECO:0000256" key="7">
    <source>
        <dbReference type="ARBA" id="ARBA00022989"/>
    </source>
</evidence>
<evidence type="ECO:0000256" key="5">
    <source>
        <dbReference type="ARBA" id="ARBA00022741"/>
    </source>
</evidence>
<keyword evidence="3" id="KW-1003">Cell membrane</keyword>
<dbReference type="GO" id="GO:0005524">
    <property type="term" value="F:ATP binding"/>
    <property type="evidence" value="ECO:0007669"/>
    <property type="project" value="UniProtKB-KW"/>
</dbReference>
<dbReference type="Gene3D" id="1.20.1560.10">
    <property type="entry name" value="ABC transporter type 1, transmembrane domain"/>
    <property type="match status" value="1"/>
</dbReference>
<keyword evidence="8 9" id="KW-0472">Membrane</keyword>
<sequence length="591" mass="65138">MAKTLKQLWAILTPHARRRFLTVLLLVLAMTAIETAGVISIMPFLAVLGNPDLVTEQPQLAALYQWMGFDSPIQFIVVLGAASATLVGLSALFKSFTTYTLFRFAHLQRHDISTRLLQTYLQQPYAWFLGRNSAGLAKSILSEVDQLGSNLLLPVIQMIAHGAVILAMLLLLIIYDPLMALLAAGIIGSLYLAIYQGVRVRLGRIGRERREANSERFQTASEALGGIKAITLTHKADTYVTRFRHPSRTYSRHLAANDTLGQIPVYLVEATGYAGLVALVLVLVWRGDDLGQILPVIGLYGFAAYRMLPAAQGVYRGFARLRFGAAALDHIHRDLHLPRRPHIPAPEPWIPQRDIRLAGVSYAYPGSEDRPVLKDIELRIPVNHTIGIIGPTGSGKSTLLDLILGLLTPTRGQVQIDDIPLTPERAPAWHRSIGYVPQEIYLLDNTVAANIALGLSPEEIDPAALEAAAKAAQIHDFIVNELPQGYHTTVGERGIRLSGGQRQRIGIARALYHNPPVLILDEATSALDQNTEYEVIFAINQMHGNRTIIMVAHRLSTIKSCDLLYLLDYGSVIHYGTYSEVITRNPSLEMP</sequence>
<keyword evidence="5" id="KW-0547">Nucleotide-binding</keyword>
<keyword evidence="4 9" id="KW-0812">Transmembrane</keyword>
<dbReference type="InterPro" id="IPR039421">
    <property type="entry name" value="Type_1_exporter"/>
</dbReference>
<dbReference type="GO" id="GO:0140359">
    <property type="term" value="F:ABC-type transporter activity"/>
    <property type="evidence" value="ECO:0007669"/>
    <property type="project" value="InterPro"/>
</dbReference>
<dbReference type="SUPFAM" id="SSF52540">
    <property type="entry name" value="P-loop containing nucleoside triphosphate hydrolases"/>
    <property type="match status" value="1"/>
</dbReference>
<comment type="subcellular location">
    <subcellularLocation>
        <location evidence="1">Cell membrane</location>
        <topology evidence="1">Multi-pass membrane protein</topology>
    </subcellularLocation>
</comment>
<evidence type="ECO:0000256" key="2">
    <source>
        <dbReference type="ARBA" id="ARBA00022448"/>
    </source>
</evidence>
<dbReference type="InterPro" id="IPR003593">
    <property type="entry name" value="AAA+_ATPase"/>
</dbReference>
<dbReference type="Pfam" id="PF00664">
    <property type="entry name" value="ABC_membrane"/>
    <property type="match status" value="1"/>
</dbReference>
<feature type="domain" description="ABC transmembrane type-1" evidence="11">
    <location>
        <begin position="21"/>
        <end position="286"/>
    </location>
</feature>
<evidence type="ECO:0000259" key="11">
    <source>
        <dbReference type="PROSITE" id="PS50929"/>
    </source>
</evidence>
<dbReference type="InterPro" id="IPR011527">
    <property type="entry name" value="ABC1_TM_dom"/>
</dbReference>
<dbReference type="EMBL" id="FOFO01000002">
    <property type="protein sequence ID" value="SEP61387.1"/>
    <property type="molecule type" value="Genomic_DNA"/>
</dbReference>
<evidence type="ECO:0000313" key="12">
    <source>
        <dbReference type="EMBL" id="SEP61387.1"/>
    </source>
</evidence>
<dbReference type="STRING" id="867345.SAMN05421693_10242"/>
<keyword evidence="7 9" id="KW-1133">Transmembrane helix</keyword>
<dbReference type="PROSITE" id="PS50929">
    <property type="entry name" value="ABC_TM1F"/>
    <property type="match status" value="1"/>
</dbReference>
<dbReference type="AlphaFoldDB" id="A0A1H8ZAX5"/>
<organism evidence="12 13">
    <name type="scientific">Ectothiorhodospira magna</name>
    <dbReference type="NCBI Taxonomy" id="867345"/>
    <lineage>
        <taxon>Bacteria</taxon>
        <taxon>Pseudomonadati</taxon>
        <taxon>Pseudomonadota</taxon>
        <taxon>Gammaproteobacteria</taxon>
        <taxon>Chromatiales</taxon>
        <taxon>Ectothiorhodospiraceae</taxon>
        <taxon>Ectothiorhodospira</taxon>
    </lineage>
</organism>
<reference evidence="12 13" key="1">
    <citation type="submission" date="2016-10" db="EMBL/GenBank/DDBJ databases">
        <authorList>
            <person name="de Groot N.N."/>
        </authorList>
    </citation>
    <scope>NUCLEOTIDE SEQUENCE [LARGE SCALE GENOMIC DNA]</scope>
    <source>
        <strain evidence="12 13">B7-7</strain>
    </source>
</reference>
<dbReference type="PANTHER" id="PTHR24221">
    <property type="entry name" value="ATP-BINDING CASSETTE SUB-FAMILY B"/>
    <property type="match status" value="1"/>
</dbReference>
<dbReference type="GO" id="GO:0005886">
    <property type="term" value="C:plasma membrane"/>
    <property type="evidence" value="ECO:0007669"/>
    <property type="project" value="UniProtKB-SubCell"/>
</dbReference>
<dbReference type="RefSeq" id="WP_090202706.1">
    <property type="nucleotide sequence ID" value="NZ_FOFO01000002.1"/>
</dbReference>
<feature type="transmembrane region" description="Helical" evidence="9">
    <location>
        <begin position="151"/>
        <end position="175"/>
    </location>
</feature>
<feature type="transmembrane region" description="Helical" evidence="9">
    <location>
        <begin position="73"/>
        <end position="93"/>
    </location>
</feature>
<keyword evidence="13" id="KW-1185">Reference proteome</keyword>
<dbReference type="SMART" id="SM00382">
    <property type="entry name" value="AAA"/>
    <property type="match status" value="1"/>
</dbReference>
<dbReference type="GO" id="GO:0034040">
    <property type="term" value="F:ATPase-coupled lipid transmembrane transporter activity"/>
    <property type="evidence" value="ECO:0007669"/>
    <property type="project" value="TreeGrafter"/>
</dbReference>
<dbReference type="GO" id="GO:0016887">
    <property type="term" value="F:ATP hydrolysis activity"/>
    <property type="evidence" value="ECO:0007669"/>
    <property type="project" value="InterPro"/>
</dbReference>
<name>A0A1H8ZAX5_9GAMM</name>